<dbReference type="HOGENOM" id="CLU_015011_1_0_6"/>
<dbReference type="AlphaFoldDB" id="F4H8T1"/>
<evidence type="ECO:0000313" key="1">
    <source>
        <dbReference type="EMBL" id="AEC17087.1"/>
    </source>
</evidence>
<protein>
    <submittedName>
        <fullName evidence="1">Uncharacterized protein</fullName>
    </submittedName>
</protein>
<evidence type="ECO:0000313" key="2">
    <source>
        <dbReference type="Proteomes" id="UP000006908"/>
    </source>
</evidence>
<dbReference type="eggNOG" id="COG0507">
    <property type="taxonomic scope" value="Bacteria"/>
</dbReference>
<dbReference type="KEGG" id="gan:UMN179_01059"/>
<accession>F4H8T1</accession>
<proteinExistence type="predicted"/>
<dbReference type="RefSeq" id="WP_013745871.1">
    <property type="nucleotide sequence ID" value="NC_015460.1"/>
</dbReference>
<dbReference type="STRING" id="1005058.UMN179_01059"/>
<gene>
    <name evidence="1" type="ordered locus">UMN179_01059</name>
</gene>
<sequence>MLKIDKAILDTDKVICKNISKFDESERGLLSQNILAQLRNFIEYISQKIYSSGDDIDPNNYNEKKLAWEYIKSQGNLNFLYKFHDLLQKSVSHYTLDENASERLMLKYYEYLLKIKKFLKYNYNIEVLNNIYEFPLNLDNDLYEFYSKVSREIDKDNYKYINLDYSDKYYIQKIKPFFINEKIYYEVTFTLADDKVSKFDRIIAFTKQNILHNYSVELKIREAFIDILGKKMSIKIIDNWQVSIRSCELKNFAKIFNAQPINSASREYINLMKEIKNSQMGLVDILNLSEKYYIEFKNRVLLNARTDHFVQLIDHCRELCLLNRDGSNVIKYLLHRMNNKIIKSQLSDKQCYKLSNLYLKWGCIPFDNMPFATSLVNHNPKIHDLFDCIECKGREHEFLARLIKNNTEQKEMLFTPIDEIVGFSNILDLVTKYNANLYHKHTGRKLIEYKNYLYINAYVDDCLEVIQKLKEFSKQKVLGYSDSIKSWIQTGSYLIDCEEKQNFLKSMFSDS</sequence>
<name>F4H8T1_GALAU</name>
<organism evidence="1 2">
    <name type="scientific">Gallibacterium anatis (strain UMN179)</name>
    <name type="common">Pasteurella anatis</name>
    <dbReference type="NCBI Taxonomy" id="1005058"/>
    <lineage>
        <taxon>Bacteria</taxon>
        <taxon>Pseudomonadati</taxon>
        <taxon>Pseudomonadota</taxon>
        <taxon>Gammaproteobacteria</taxon>
        <taxon>Pasteurellales</taxon>
        <taxon>Pasteurellaceae</taxon>
        <taxon>Gallibacterium</taxon>
    </lineage>
</organism>
<dbReference type="Proteomes" id="UP000006908">
    <property type="component" value="Chromosome"/>
</dbReference>
<dbReference type="EMBL" id="CP002667">
    <property type="protein sequence ID" value="AEC17087.1"/>
    <property type="molecule type" value="Genomic_DNA"/>
</dbReference>
<reference evidence="1 2" key="1">
    <citation type="journal article" date="2011" name="J. Bacteriol.">
        <title>Complete genome sequence of Gallibacterium anatis strain UMN179, isolated from a laying hen with peritonitis.</title>
        <authorList>
            <person name="Johnson T.J."/>
            <person name="Fernandez-Alarcon C."/>
            <person name="Bojesen A.M."/>
            <person name="Nolan L.K."/>
            <person name="Trampel D.W."/>
            <person name="Seemann T."/>
        </authorList>
    </citation>
    <scope>NUCLEOTIDE SEQUENCE [LARGE SCALE GENOMIC DNA]</scope>
    <source>
        <strain evidence="1 2">UMN179</strain>
    </source>
</reference>